<evidence type="ECO:0000256" key="3">
    <source>
        <dbReference type="SAM" id="SignalP"/>
    </source>
</evidence>
<dbReference type="OrthoDB" id="4863954at2"/>
<feature type="region of interest" description="Disordered" evidence="2">
    <location>
        <begin position="24"/>
        <end position="108"/>
    </location>
</feature>
<evidence type="ECO:0000313" key="4">
    <source>
        <dbReference type="EMBL" id="QBF47007.1"/>
    </source>
</evidence>
<feature type="compositionally biased region" description="Polar residues" evidence="2">
    <location>
        <begin position="72"/>
        <end position="89"/>
    </location>
</feature>
<feature type="compositionally biased region" description="Low complexity" evidence="2">
    <location>
        <begin position="24"/>
        <end position="71"/>
    </location>
</feature>
<dbReference type="KEGG" id="jli:EXU32_12565"/>
<reference evidence="4 5" key="1">
    <citation type="submission" date="2019-02" db="EMBL/GenBank/DDBJ databases">
        <title>Genomic data mining of an Antarctic deep-sea actinobacterium, Janibacterlimosus P3-3-X1.</title>
        <authorList>
            <person name="Liao L."/>
            <person name="Chen B."/>
        </authorList>
    </citation>
    <scope>NUCLEOTIDE SEQUENCE [LARGE SCALE GENOMIC DNA]</scope>
    <source>
        <strain evidence="4 5">P3-3-X1</strain>
    </source>
</reference>
<dbReference type="SUPFAM" id="SSF63817">
    <property type="entry name" value="Sortase"/>
    <property type="match status" value="1"/>
</dbReference>
<dbReference type="AlphaFoldDB" id="A0A4P6MY51"/>
<dbReference type="Pfam" id="PF04203">
    <property type="entry name" value="Sortase"/>
    <property type="match status" value="1"/>
</dbReference>
<name>A0A4P6MY51_9MICO</name>
<keyword evidence="5" id="KW-1185">Reference proteome</keyword>
<dbReference type="Gene3D" id="2.40.260.10">
    <property type="entry name" value="Sortase"/>
    <property type="match status" value="1"/>
</dbReference>
<protein>
    <submittedName>
        <fullName evidence="4">Class F sortase</fullName>
    </submittedName>
</protein>
<feature type="compositionally biased region" description="Low complexity" evidence="2">
    <location>
        <begin position="90"/>
        <end position="103"/>
    </location>
</feature>
<dbReference type="CDD" id="cd05829">
    <property type="entry name" value="Sortase_F"/>
    <property type="match status" value="1"/>
</dbReference>
<dbReference type="InterPro" id="IPR042001">
    <property type="entry name" value="Sortase_F"/>
</dbReference>
<dbReference type="GO" id="GO:0016787">
    <property type="term" value="F:hydrolase activity"/>
    <property type="evidence" value="ECO:0007669"/>
    <property type="project" value="UniProtKB-KW"/>
</dbReference>
<dbReference type="RefSeq" id="WP_130630210.1">
    <property type="nucleotide sequence ID" value="NZ_CP036164.1"/>
</dbReference>
<feature type="chain" id="PRO_5020891794" evidence="3">
    <location>
        <begin position="22"/>
        <end position="251"/>
    </location>
</feature>
<feature type="signal peptide" evidence="3">
    <location>
        <begin position="1"/>
        <end position="21"/>
    </location>
</feature>
<dbReference type="InterPro" id="IPR023365">
    <property type="entry name" value="Sortase_dom-sf"/>
</dbReference>
<gene>
    <name evidence="4" type="ORF">EXU32_12565</name>
</gene>
<dbReference type="STRING" id="1216970.GCA_001570985_02126"/>
<dbReference type="PROSITE" id="PS51257">
    <property type="entry name" value="PROKAR_LIPOPROTEIN"/>
    <property type="match status" value="1"/>
</dbReference>
<evidence type="ECO:0000256" key="1">
    <source>
        <dbReference type="ARBA" id="ARBA00022801"/>
    </source>
</evidence>
<dbReference type="InterPro" id="IPR005754">
    <property type="entry name" value="Sortase"/>
</dbReference>
<organism evidence="4 5">
    <name type="scientific">Janibacter limosus</name>
    <dbReference type="NCBI Taxonomy" id="53458"/>
    <lineage>
        <taxon>Bacteria</taxon>
        <taxon>Bacillati</taxon>
        <taxon>Actinomycetota</taxon>
        <taxon>Actinomycetes</taxon>
        <taxon>Micrococcales</taxon>
        <taxon>Intrasporangiaceae</taxon>
        <taxon>Janibacter</taxon>
    </lineage>
</organism>
<evidence type="ECO:0000256" key="2">
    <source>
        <dbReference type="SAM" id="MobiDB-lite"/>
    </source>
</evidence>
<sequence length="251" mass="25051">MPLPRRSGSSLAVTALVLALAACGSGEPTTPGGTSPSSSGAPTGPAASATTSTPRALTSTPRATASSSSSTNEPDPTVSVSSAKDSPQSAAARTAGLGAADATSPASNLSIPAVGLSTSLEAQGLRGGKVNPDPGQVIWFTGYDRVRPGATGTSVIAGHVISGGQPDSFAALEQLTKGDGVLLSYPGGATLRFEVTSTDIVDKDELTTSAQVWGANSDTRRVVLVTCDDQLGFRTDGHRKANFVAVAELPS</sequence>
<proteinExistence type="predicted"/>
<dbReference type="Proteomes" id="UP000290408">
    <property type="component" value="Chromosome"/>
</dbReference>
<keyword evidence="3" id="KW-0732">Signal</keyword>
<dbReference type="EMBL" id="CP036164">
    <property type="protein sequence ID" value="QBF47007.1"/>
    <property type="molecule type" value="Genomic_DNA"/>
</dbReference>
<evidence type="ECO:0000313" key="5">
    <source>
        <dbReference type="Proteomes" id="UP000290408"/>
    </source>
</evidence>
<keyword evidence="1" id="KW-0378">Hydrolase</keyword>
<accession>A0A4P6MY51</accession>